<dbReference type="AlphaFoldDB" id="A0A101N1L5"/>
<name>A0A101N1L5_9ACTN</name>
<proteinExistence type="predicted"/>
<feature type="domain" description="Solute-binding protein family 5" evidence="2">
    <location>
        <begin position="86"/>
        <end position="404"/>
    </location>
</feature>
<reference evidence="3 4" key="1">
    <citation type="submission" date="2015-10" db="EMBL/GenBank/DDBJ databases">
        <title>Draft genome sequence of Streptomyces pseudovenezuelae DSM 40212, type strain for the species Streptomyces pseudovenezuelae.</title>
        <authorList>
            <person name="Ruckert C."/>
            <person name="Winkler A."/>
            <person name="Kalinowski J."/>
            <person name="Kampfer P."/>
            <person name="Glaeser S."/>
        </authorList>
    </citation>
    <scope>NUCLEOTIDE SEQUENCE [LARGE SCALE GENOMIC DNA]</scope>
    <source>
        <strain evidence="3 4">DSM 40212</strain>
    </source>
</reference>
<organism evidence="3 4">
    <name type="scientific">Streptomyces pseudovenezuelae</name>
    <dbReference type="NCBI Taxonomy" id="67350"/>
    <lineage>
        <taxon>Bacteria</taxon>
        <taxon>Bacillati</taxon>
        <taxon>Actinomycetota</taxon>
        <taxon>Actinomycetes</taxon>
        <taxon>Kitasatosporales</taxon>
        <taxon>Streptomycetaceae</taxon>
        <taxon>Streptomyces</taxon>
        <taxon>Streptomyces aurantiacus group</taxon>
    </lineage>
</organism>
<feature type="signal peptide" evidence="1">
    <location>
        <begin position="1"/>
        <end position="28"/>
    </location>
</feature>
<gene>
    <name evidence="3" type="ORF">AQI94_30405</name>
</gene>
<evidence type="ECO:0000313" key="4">
    <source>
        <dbReference type="Proteomes" id="UP000053039"/>
    </source>
</evidence>
<dbReference type="GO" id="GO:0015833">
    <property type="term" value="P:peptide transport"/>
    <property type="evidence" value="ECO:0007669"/>
    <property type="project" value="TreeGrafter"/>
</dbReference>
<accession>A0A101N1L5</accession>
<dbReference type="Proteomes" id="UP000053039">
    <property type="component" value="Unassembled WGS sequence"/>
</dbReference>
<dbReference type="InterPro" id="IPR039424">
    <property type="entry name" value="SBP_5"/>
</dbReference>
<dbReference type="GO" id="GO:1904680">
    <property type="term" value="F:peptide transmembrane transporter activity"/>
    <property type="evidence" value="ECO:0007669"/>
    <property type="project" value="TreeGrafter"/>
</dbReference>
<dbReference type="EMBL" id="LMWM01000030">
    <property type="protein sequence ID" value="KUM84854.1"/>
    <property type="molecule type" value="Genomic_DNA"/>
</dbReference>
<dbReference type="InterPro" id="IPR000914">
    <property type="entry name" value="SBP_5_dom"/>
</dbReference>
<dbReference type="SUPFAM" id="SSF53850">
    <property type="entry name" value="Periplasmic binding protein-like II"/>
    <property type="match status" value="1"/>
</dbReference>
<dbReference type="Gene3D" id="3.40.190.10">
    <property type="entry name" value="Periplasmic binding protein-like II"/>
    <property type="match status" value="1"/>
</dbReference>
<dbReference type="PROSITE" id="PS51257">
    <property type="entry name" value="PROKAR_LIPOPROTEIN"/>
    <property type="match status" value="1"/>
</dbReference>
<feature type="chain" id="PRO_5038959464" evidence="1">
    <location>
        <begin position="29"/>
        <end position="519"/>
    </location>
</feature>
<sequence length="519" mass="54578">MNRFKSGSARSGILLATATALTLTSVTACSSSSASGASASASDTLTVGMDGDSAANGYDPAKYTEMRQFFESVYDSLFVKTADGGVKPSLATKFAYNKDKTQLTLTLRKGVTFADGSKLTAAVVKKNLDRRNDAALVAYGNMAKGGQAEIKQVTAPDDQTVVLTFAKAQPTFQEQLASDAGMIVSAKGLADSKALGVAPYGSGPYTLEKSGSVKGSKYTMVRRKGYWNSAAFAYDTVVYRALPDPQARANALVSGQVDVAAVAGSTSSFVKSRGTGLSSLGGTVVTLPVFDKKGTVSKPFGDERVRQAIQVAINRQDLVSGLHKGDKPTSNAFPSSFDGYDAALNTTWGYHPDKAKKLLAEAGYAKGFSFTVITSQANQTDLEAIQKQLKAVGIDMKLKAAASTEEAFAAVSTTPLGYLAFNWPEPVVAMQAVVLGGFLNTQKATDKQLTAYTDAAAGATGAKRTEALTKLNARLVETGWLIPLYESYSYAGYNTKKVKPLTFAGNDAYPLLSSIKPAS</sequence>
<evidence type="ECO:0000313" key="3">
    <source>
        <dbReference type="EMBL" id="KUM84854.1"/>
    </source>
</evidence>
<keyword evidence="1" id="KW-0732">Signal</keyword>
<evidence type="ECO:0000256" key="1">
    <source>
        <dbReference type="SAM" id="SignalP"/>
    </source>
</evidence>
<comment type="caution">
    <text evidence="3">The sequence shown here is derived from an EMBL/GenBank/DDBJ whole genome shotgun (WGS) entry which is preliminary data.</text>
</comment>
<dbReference type="Gene3D" id="3.10.105.10">
    <property type="entry name" value="Dipeptide-binding Protein, Domain 3"/>
    <property type="match status" value="1"/>
</dbReference>
<dbReference type="PANTHER" id="PTHR30290">
    <property type="entry name" value="PERIPLASMIC BINDING COMPONENT OF ABC TRANSPORTER"/>
    <property type="match status" value="1"/>
</dbReference>
<evidence type="ECO:0000259" key="2">
    <source>
        <dbReference type="Pfam" id="PF00496"/>
    </source>
</evidence>
<dbReference type="Pfam" id="PF00496">
    <property type="entry name" value="SBP_bac_5"/>
    <property type="match status" value="1"/>
</dbReference>
<protein>
    <submittedName>
        <fullName evidence="3">ABC transporter substrate-binding protein</fullName>
    </submittedName>
</protein>
<dbReference type="OrthoDB" id="9803988at2"/>